<dbReference type="InterPro" id="IPR015854">
    <property type="entry name" value="ABC_transpr_LolD-like"/>
</dbReference>
<dbReference type="PANTHER" id="PTHR24220">
    <property type="entry name" value="IMPORT ATP-BINDING PROTEIN"/>
    <property type="match status" value="1"/>
</dbReference>
<evidence type="ECO:0000256" key="2">
    <source>
        <dbReference type="ARBA" id="ARBA00022741"/>
    </source>
</evidence>
<dbReference type="Gene3D" id="3.40.50.300">
    <property type="entry name" value="P-loop containing nucleotide triphosphate hydrolases"/>
    <property type="match status" value="1"/>
</dbReference>
<sequence>MIELVDVKKIYEMGAVNVNALNGVSLKIDQGEFIAIIGASGSGKSTIMNLLGCLDVPTSGQSIIDGQNVEEMSGDQLAEIRNNKIGFVFQTFNLLSRQTALSNVLLPLMYSKQKDRKSKSQAALERVGLGDRIHHKPTQLSGGQQQRVAIARALVNNPDILLADEPTGNLDSTASDEIISIFRDLNENEGITVIMVTHENEIAAQAQRTIAMKDGLITSDEKKTAIKPPSIS</sequence>
<dbReference type="GO" id="GO:0016887">
    <property type="term" value="F:ATP hydrolysis activity"/>
    <property type="evidence" value="ECO:0007669"/>
    <property type="project" value="InterPro"/>
</dbReference>
<dbReference type="FunFam" id="3.40.50.300:FF:000032">
    <property type="entry name" value="Export ABC transporter ATP-binding protein"/>
    <property type="match status" value="1"/>
</dbReference>
<dbReference type="InterPro" id="IPR017911">
    <property type="entry name" value="MacB-like_ATP-bd"/>
</dbReference>
<gene>
    <name evidence="5" type="ORF">METZ01_LOCUS299899</name>
</gene>
<name>A0A382MG28_9ZZZZ</name>
<keyword evidence="2" id="KW-0547">Nucleotide-binding</keyword>
<dbReference type="AlphaFoldDB" id="A0A382MG28"/>
<accession>A0A382MG28</accession>
<dbReference type="InterPro" id="IPR017871">
    <property type="entry name" value="ABC_transporter-like_CS"/>
</dbReference>
<dbReference type="SUPFAM" id="SSF52540">
    <property type="entry name" value="P-loop containing nucleoside triphosphate hydrolases"/>
    <property type="match status" value="1"/>
</dbReference>
<dbReference type="SMART" id="SM00382">
    <property type="entry name" value="AAA"/>
    <property type="match status" value="1"/>
</dbReference>
<dbReference type="GO" id="GO:0005886">
    <property type="term" value="C:plasma membrane"/>
    <property type="evidence" value="ECO:0007669"/>
    <property type="project" value="TreeGrafter"/>
</dbReference>
<organism evidence="5">
    <name type="scientific">marine metagenome</name>
    <dbReference type="NCBI Taxonomy" id="408172"/>
    <lineage>
        <taxon>unclassified sequences</taxon>
        <taxon>metagenomes</taxon>
        <taxon>ecological metagenomes</taxon>
    </lineage>
</organism>
<dbReference type="CDD" id="cd03255">
    <property type="entry name" value="ABC_MJ0796_LolCDE_FtsE"/>
    <property type="match status" value="1"/>
</dbReference>
<dbReference type="InterPro" id="IPR027417">
    <property type="entry name" value="P-loop_NTPase"/>
</dbReference>
<dbReference type="Pfam" id="PF00005">
    <property type="entry name" value="ABC_tran"/>
    <property type="match status" value="1"/>
</dbReference>
<dbReference type="InterPro" id="IPR003593">
    <property type="entry name" value="AAA+_ATPase"/>
</dbReference>
<evidence type="ECO:0000259" key="4">
    <source>
        <dbReference type="PROSITE" id="PS50893"/>
    </source>
</evidence>
<dbReference type="InterPro" id="IPR003439">
    <property type="entry name" value="ABC_transporter-like_ATP-bd"/>
</dbReference>
<keyword evidence="1" id="KW-0813">Transport</keyword>
<protein>
    <recommendedName>
        <fullName evidence="4">ABC transporter domain-containing protein</fullName>
    </recommendedName>
</protein>
<dbReference type="PANTHER" id="PTHR24220:SF86">
    <property type="entry name" value="ABC TRANSPORTER ABCH.1"/>
    <property type="match status" value="1"/>
</dbReference>
<dbReference type="GO" id="GO:0098796">
    <property type="term" value="C:membrane protein complex"/>
    <property type="evidence" value="ECO:0007669"/>
    <property type="project" value="UniProtKB-ARBA"/>
</dbReference>
<reference evidence="5" key="1">
    <citation type="submission" date="2018-05" db="EMBL/GenBank/DDBJ databases">
        <authorList>
            <person name="Lanie J.A."/>
            <person name="Ng W.-L."/>
            <person name="Kazmierczak K.M."/>
            <person name="Andrzejewski T.M."/>
            <person name="Davidsen T.M."/>
            <person name="Wayne K.J."/>
            <person name="Tettelin H."/>
            <person name="Glass J.I."/>
            <person name="Rusch D."/>
            <person name="Podicherti R."/>
            <person name="Tsui H.-C.T."/>
            <person name="Winkler M.E."/>
        </authorList>
    </citation>
    <scope>NUCLEOTIDE SEQUENCE</scope>
</reference>
<dbReference type="GO" id="GO:0005524">
    <property type="term" value="F:ATP binding"/>
    <property type="evidence" value="ECO:0007669"/>
    <property type="project" value="UniProtKB-KW"/>
</dbReference>
<evidence type="ECO:0000256" key="1">
    <source>
        <dbReference type="ARBA" id="ARBA00022448"/>
    </source>
</evidence>
<feature type="domain" description="ABC transporter" evidence="4">
    <location>
        <begin position="2"/>
        <end position="231"/>
    </location>
</feature>
<dbReference type="PROSITE" id="PS50893">
    <property type="entry name" value="ABC_TRANSPORTER_2"/>
    <property type="match status" value="1"/>
</dbReference>
<dbReference type="PROSITE" id="PS00211">
    <property type="entry name" value="ABC_TRANSPORTER_1"/>
    <property type="match status" value="1"/>
</dbReference>
<dbReference type="GO" id="GO:0022857">
    <property type="term" value="F:transmembrane transporter activity"/>
    <property type="evidence" value="ECO:0007669"/>
    <property type="project" value="TreeGrafter"/>
</dbReference>
<dbReference type="EMBL" id="UINC01092989">
    <property type="protein sequence ID" value="SVC47045.1"/>
    <property type="molecule type" value="Genomic_DNA"/>
</dbReference>
<evidence type="ECO:0000313" key="5">
    <source>
        <dbReference type="EMBL" id="SVC47045.1"/>
    </source>
</evidence>
<proteinExistence type="predicted"/>
<evidence type="ECO:0000256" key="3">
    <source>
        <dbReference type="ARBA" id="ARBA00022840"/>
    </source>
</evidence>
<keyword evidence="3" id="KW-0067">ATP-binding</keyword>